<accession>A0A372LBN5</accession>
<dbReference type="PANTHER" id="PTHR40061:SF1">
    <property type="entry name" value="SPORULATION PROTEIN YLMC-RELATED"/>
    <property type="match status" value="1"/>
</dbReference>
<dbReference type="Pfam" id="PF05239">
    <property type="entry name" value="PRC"/>
    <property type="match status" value="1"/>
</dbReference>
<dbReference type="SUPFAM" id="SSF50346">
    <property type="entry name" value="PRC-barrel domain"/>
    <property type="match status" value="1"/>
</dbReference>
<feature type="domain" description="PRC-barrel" evidence="1">
    <location>
        <begin position="2"/>
        <end position="80"/>
    </location>
</feature>
<dbReference type="InterPro" id="IPR011033">
    <property type="entry name" value="PRC_barrel-like_sf"/>
</dbReference>
<dbReference type="Proteomes" id="UP000264541">
    <property type="component" value="Unassembled WGS sequence"/>
</dbReference>
<dbReference type="Gene3D" id="2.30.30.240">
    <property type="entry name" value="PRC-barrel domain"/>
    <property type="match status" value="1"/>
</dbReference>
<proteinExistence type="predicted"/>
<sequence length="87" mass="9354">MVKISEFQVKEVVSISDGKILGNISDLVINVSKGTIEAIVVSNGGKVLGFFGKDEDVIIPWRKIRKIGADVILVDQSAGLLTTVENK</sequence>
<dbReference type="EMBL" id="QVTE01000066">
    <property type="protein sequence ID" value="RFU63241.1"/>
    <property type="molecule type" value="Genomic_DNA"/>
</dbReference>
<comment type="caution">
    <text evidence="2">The sequence shown here is derived from an EMBL/GenBank/DDBJ whole genome shotgun (WGS) entry which is preliminary data.</text>
</comment>
<dbReference type="AlphaFoldDB" id="A0A372LBN5"/>
<reference evidence="2 3" key="1">
    <citation type="submission" date="2018-08" db="EMBL/GenBank/DDBJ databases">
        <title>Bacillus chawlae sp. nov., Bacillus glennii sp. nov., and Bacillus saganii sp. nov. Isolated from the Vehicle Assembly Building at Kennedy Space Center where the Viking Spacecraft were Assembled.</title>
        <authorList>
            <person name="Seuylemezian A."/>
            <person name="Vaishampayan P."/>
        </authorList>
    </citation>
    <scope>NUCLEOTIDE SEQUENCE [LARGE SCALE GENOMIC DNA]</scope>
    <source>
        <strain evidence="2 3">V47-23a</strain>
    </source>
</reference>
<keyword evidence="3" id="KW-1185">Reference proteome</keyword>
<organism evidence="2 3">
    <name type="scientific">Peribacillus saganii</name>
    <dbReference type="NCBI Taxonomy" id="2303992"/>
    <lineage>
        <taxon>Bacteria</taxon>
        <taxon>Bacillati</taxon>
        <taxon>Bacillota</taxon>
        <taxon>Bacilli</taxon>
        <taxon>Bacillales</taxon>
        <taxon>Bacillaceae</taxon>
        <taxon>Peribacillus</taxon>
    </lineage>
</organism>
<dbReference type="OrthoDB" id="6024937at2"/>
<dbReference type="InterPro" id="IPR027275">
    <property type="entry name" value="PRC-brl_dom"/>
</dbReference>
<dbReference type="NCBIfam" id="TIGR02888">
    <property type="entry name" value="spore_YlmC_YmxH"/>
    <property type="match status" value="1"/>
</dbReference>
<gene>
    <name evidence="2" type="ORF">D0469_19765</name>
</gene>
<name>A0A372LBN5_9BACI</name>
<evidence type="ECO:0000313" key="3">
    <source>
        <dbReference type="Proteomes" id="UP000264541"/>
    </source>
</evidence>
<dbReference type="InterPro" id="IPR014238">
    <property type="entry name" value="Spore_YlmC/YmxH"/>
</dbReference>
<evidence type="ECO:0000259" key="1">
    <source>
        <dbReference type="Pfam" id="PF05239"/>
    </source>
</evidence>
<dbReference type="RefSeq" id="WP_117328485.1">
    <property type="nucleotide sequence ID" value="NZ_QVTE01000066.1"/>
</dbReference>
<protein>
    <submittedName>
        <fullName evidence="2">YlmC/YmxH family sporulation protein</fullName>
    </submittedName>
</protein>
<dbReference type="PANTHER" id="PTHR40061">
    <property type="entry name" value="SPORULATION PROTEIN YLMC-RELATED"/>
    <property type="match status" value="1"/>
</dbReference>
<evidence type="ECO:0000313" key="2">
    <source>
        <dbReference type="EMBL" id="RFU63241.1"/>
    </source>
</evidence>